<feature type="binding site" evidence="3">
    <location>
        <position position="50"/>
    </location>
    <ligand>
        <name>a divalent metal cation</name>
        <dbReference type="ChEBI" id="CHEBI:60240"/>
    </ligand>
</feature>
<sequence>MSLSTSMTNSVEYNIWVAEQLVAWLKTYPQELLQKECLSSFSSIAKTLKHISDTQLYWSSMIRETPVPSFEYIATTVDIEKEMANLVNEAKLLAAYVKENIEAMNEPYLIESQWFSSNFPKYEYLQHLLIHTTYHRGQIVTIGHHVGVLKAPMLDYNFWNVMRQQK</sequence>
<keyword evidence="2 3" id="KW-0479">Metal-binding</keyword>
<dbReference type="GO" id="GO:0046872">
    <property type="term" value="F:metal ion binding"/>
    <property type="evidence" value="ECO:0007669"/>
    <property type="project" value="UniProtKB-KW"/>
</dbReference>
<accession>A0A363NQ65</accession>
<dbReference type="OrthoDB" id="9811413at2"/>
<dbReference type="Proteomes" id="UP000250831">
    <property type="component" value="Unassembled WGS sequence"/>
</dbReference>
<feature type="binding site" evidence="3">
    <location>
        <position position="131"/>
    </location>
    <ligand>
        <name>a divalent metal cation</name>
        <dbReference type="ChEBI" id="CHEBI:60240"/>
    </ligand>
</feature>
<dbReference type="EMBL" id="QCXX01000005">
    <property type="protein sequence ID" value="PUV22919.1"/>
    <property type="molecule type" value="Genomic_DNA"/>
</dbReference>
<reference evidence="4 5" key="1">
    <citation type="submission" date="2018-04" db="EMBL/GenBank/DDBJ databases">
        <title>Sphingobacterium sp. M46 Genome.</title>
        <authorList>
            <person name="Cheng J."/>
            <person name="Li Y."/>
        </authorList>
    </citation>
    <scope>NUCLEOTIDE SEQUENCE [LARGE SCALE GENOMIC DNA]</scope>
    <source>
        <strain evidence="4 5">M46</strain>
    </source>
</reference>
<protein>
    <submittedName>
        <fullName evidence="4">Damage-inducible protein DinB</fullName>
    </submittedName>
</protein>
<comment type="similarity">
    <text evidence="1">Belongs to the DinB family.</text>
</comment>
<evidence type="ECO:0000313" key="4">
    <source>
        <dbReference type="EMBL" id="PUV22919.1"/>
    </source>
</evidence>
<dbReference type="InterPro" id="IPR007837">
    <property type="entry name" value="DinB"/>
</dbReference>
<gene>
    <name evidence="4" type="ORF">DCO56_18530</name>
</gene>
<dbReference type="Pfam" id="PF05163">
    <property type="entry name" value="DinB"/>
    <property type="match status" value="1"/>
</dbReference>
<dbReference type="PANTHER" id="PTHR37302:SF3">
    <property type="entry name" value="DAMAGE-INDUCIBLE PROTEIN DINB"/>
    <property type="match status" value="1"/>
</dbReference>
<feature type="binding site" evidence="3">
    <location>
        <position position="135"/>
    </location>
    <ligand>
        <name>a divalent metal cation</name>
        <dbReference type="ChEBI" id="CHEBI:60240"/>
    </ligand>
</feature>
<dbReference type="Gene3D" id="1.20.120.450">
    <property type="entry name" value="dinb family like domain"/>
    <property type="match status" value="1"/>
</dbReference>
<evidence type="ECO:0000313" key="5">
    <source>
        <dbReference type="Proteomes" id="UP000250831"/>
    </source>
</evidence>
<dbReference type="SUPFAM" id="SSF109854">
    <property type="entry name" value="DinB/YfiT-like putative metalloenzymes"/>
    <property type="match status" value="1"/>
</dbReference>
<dbReference type="AlphaFoldDB" id="A0A363NQ65"/>
<dbReference type="RefSeq" id="WP_108635254.1">
    <property type="nucleotide sequence ID" value="NZ_QCXX01000005.1"/>
</dbReference>
<evidence type="ECO:0000256" key="1">
    <source>
        <dbReference type="ARBA" id="ARBA00008635"/>
    </source>
</evidence>
<evidence type="ECO:0000256" key="2">
    <source>
        <dbReference type="ARBA" id="ARBA00022723"/>
    </source>
</evidence>
<keyword evidence="5" id="KW-1185">Reference proteome</keyword>
<organism evidence="4 5">
    <name type="scientific">Sphingobacterium athyrii</name>
    <dbReference type="NCBI Taxonomy" id="2152717"/>
    <lineage>
        <taxon>Bacteria</taxon>
        <taxon>Pseudomonadati</taxon>
        <taxon>Bacteroidota</taxon>
        <taxon>Sphingobacteriia</taxon>
        <taxon>Sphingobacteriales</taxon>
        <taxon>Sphingobacteriaceae</taxon>
        <taxon>Sphingobacterium</taxon>
    </lineage>
</organism>
<comment type="caution">
    <text evidence="4">The sequence shown here is derived from an EMBL/GenBank/DDBJ whole genome shotgun (WGS) entry which is preliminary data.</text>
</comment>
<name>A0A363NQ65_9SPHI</name>
<proteinExistence type="inferred from homology"/>
<dbReference type="InterPro" id="IPR034660">
    <property type="entry name" value="DinB/YfiT-like"/>
</dbReference>
<dbReference type="PANTHER" id="PTHR37302">
    <property type="entry name" value="SLR1116 PROTEIN"/>
    <property type="match status" value="1"/>
</dbReference>
<evidence type="ECO:0000256" key="3">
    <source>
        <dbReference type="PIRSR" id="PIRSR607837-1"/>
    </source>
</evidence>